<reference evidence="2 4" key="3">
    <citation type="journal article" date="2021" name="BMC Genomics">
        <title>Genome-resolved metagenome and metatranscriptome analyses of thermophilic composting reveal key bacterial players and their metabolic interactions.</title>
        <authorList>
            <person name="Braga L.P.P."/>
            <person name="Pereira R.V."/>
            <person name="Martins L.F."/>
            <person name="Moura L.M.S."/>
            <person name="Sanchez F.B."/>
            <person name="Patane J.S.L."/>
            <person name="da Silva A.M."/>
            <person name="Setubal J.C."/>
        </authorList>
    </citation>
    <scope>NUCLEOTIDE SEQUENCE [LARGE SCALE GENOMIC DNA]</scope>
    <source>
        <strain evidence="2">ZC4RG45</strain>
    </source>
</reference>
<dbReference type="PANTHER" id="PTHR43685:SF2">
    <property type="entry name" value="GLYCOSYLTRANSFERASE 2-LIKE DOMAIN-CONTAINING PROTEIN"/>
    <property type="match status" value="1"/>
</dbReference>
<dbReference type="EC" id="2.4.-.-" evidence="2"/>
<keyword evidence="3" id="KW-0808">Transferase</keyword>
<dbReference type="EMBL" id="QGUI01000347">
    <property type="protein sequence ID" value="PZM96923.1"/>
    <property type="molecule type" value="Genomic_DNA"/>
</dbReference>
<dbReference type="STRING" id="1111738.GCA_000427905_02210"/>
<dbReference type="AlphaFoldDB" id="A0A2W4LH65"/>
<dbReference type="InterPro" id="IPR029044">
    <property type="entry name" value="Nucleotide-diphossugar_trans"/>
</dbReference>
<sequence>MTAAPRLSVGLPVYNGENYLAKALDALLSQTYTDFELIISDNASTDGTPEICRKYAAADSRIRYLRQEVNIGAGPNHNVVVQYARGEYFKWAAHDDLYGADLLRRCVEALDEMPDIVLAHAYMGTAGEHGEVIGTYDYTLATDSPYAPERFRSLLLTEGGDDFYGVIRTSELRRIAPHASYHNAGRKLVMELSLHGPFHQVPEVLYFRREHPGRIENSGSVPSVCAKLEPRRGTQSTARLYAEFLAGLVRAIYRAPLSVADRLTCYRHLTQWLARRAGVRRADVAGAPAVLQNQES</sequence>
<dbReference type="Pfam" id="PF00535">
    <property type="entry name" value="Glycos_transf_2"/>
    <property type="match status" value="1"/>
</dbReference>
<dbReference type="PANTHER" id="PTHR43685">
    <property type="entry name" value="GLYCOSYLTRANSFERASE"/>
    <property type="match status" value="1"/>
</dbReference>
<dbReference type="InterPro" id="IPR001173">
    <property type="entry name" value="Glyco_trans_2-like"/>
</dbReference>
<reference evidence="2" key="1">
    <citation type="submission" date="2018-05" db="EMBL/GenBank/DDBJ databases">
        <authorList>
            <person name="Moura L."/>
            <person name="Setubal J.C."/>
        </authorList>
    </citation>
    <scope>NUCLEOTIDE SEQUENCE</scope>
    <source>
        <strain evidence="2">ZC4RG45</strain>
    </source>
</reference>
<evidence type="ECO:0000313" key="2">
    <source>
        <dbReference type="EMBL" id="MFO7192877.1"/>
    </source>
</evidence>
<dbReference type="SUPFAM" id="SSF53448">
    <property type="entry name" value="Nucleotide-diphospho-sugar transferases"/>
    <property type="match status" value="1"/>
</dbReference>
<evidence type="ECO:0000313" key="4">
    <source>
        <dbReference type="Proteomes" id="UP000249324"/>
    </source>
</evidence>
<comment type="caution">
    <text evidence="3">The sequence shown here is derived from an EMBL/GenBank/DDBJ whole genome shotgun (WGS) entry which is preliminary data.</text>
</comment>
<reference evidence="3" key="2">
    <citation type="submission" date="2018-05" db="EMBL/GenBank/DDBJ databases">
        <authorList>
            <person name="Lanie J.A."/>
            <person name="Ng W.-L."/>
            <person name="Kazmierczak K.M."/>
            <person name="Andrzejewski T.M."/>
            <person name="Davidsen T.M."/>
            <person name="Wayne K.J."/>
            <person name="Tettelin H."/>
            <person name="Glass J.I."/>
            <person name="Rusch D."/>
            <person name="Podicherti R."/>
            <person name="Tsui H.-C.T."/>
            <person name="Winkler M.E."/>
        </authorList>
    </citation>
    <scope>NUCLEOTIDE SEQUENCE</scope>
    <source>
        <strain evidence="3">ZC4RG45</strain>
    </source>
</reference>
<dbReference type="CDD" id="cd00761">
    <property type="entry name" value="Glyco_tranf_GTA_type"/>
    <property type="match status" value="1"/>
</dbReference>
<dbReference type="GO" id="GO:0016757">
    <property type="term" value="F:glycosyltransferase activity"/>
    <property type="evidence" value="ECO:0007669"/>
    <property type="project" value="UniProtKB-KW"/>
</dbReference>
<organism evidence="3">
    <name type="scientific">Thermocrispum agreste</name>
    <dbReference type="NCBI Taxonomy" id="37925"/>
    <lineage>
        <taxon>Bacteria</taxon>
        <taxon>Bacillati</taxon>
        <taxon>Actinomycetota</taxon>
        <taxon>Actinomycetes</taxon>
        <taxon>Pseudonocardiales</taxon>
        <taxon>Pseudonocardiaceae</taxon>
        <taxon>Thermocrispum</taxon>
    </lineage>
</organism>
<dbReference type="InterPro" id="IPR050834">
    <property type="entry name" value="Glycosyltransf_2"/>
</dbReference>
<name>A0A2W4LH65_9PSEU</name>
<evidence type="ECO:0000313" key="3">
    <source>
        <dbReference type="EMBL" id="PZM96923.1"/>
    </source>
</evidence>
<dbReference type="Proteomes" id="UP000249324">
    <property type="component" value="Unassembled WGS sequence"/>
</dbReference>
<proteinExistence type="predicted"/>
<accession>A0A2W4LH65</accession>
<protein>
    <submittedName>
        <fullName evidence="3">Glycosyl transferase</fullName>
    </submittedName>
    <submittedName>
        <fullName evidence="2">Glycosyltransferase family 2 protein</fullName>
        <ecNumber evidence="2">2.4.-.-</ecNumber>
    </submittedName>
</protein>
<keyword evidence="2" id="KW-0328">Glycosyltransferase</keyword>
<dbReference type="EMBL" id="QGUI02000140">
    <property type="protein sequence ID" value="MFO7192877.1"/>
    <property type="molecule type" value="Genomic_DNA"/>
</dbReference>
<dbReference type="Gene3D" id="3.90.550.10">
    <property type="entry name" value="Spore Coat Polysaccharide Biosynthesis Protein SpsA, Chain A"/>
    <property type="match status" value="1"/>
</dbReference>
<gene>
    <name evidence="2" type="ORF">DIU77_011600</name>
    <name evidence="3" type="ORF">DIU77_10020</name>
</gene>
<evidence type="ECO:0000259" key="1">
    <source>
        <dbReference type="Pfam" id="PF00535"/>
    </source>
</evidence>
<reference evidence="2" key="4">
    <citation type="submission" date="2023-08" db="EMBL/GenBank/DDBJ databases">
        <authorList>
            <person name="Guima S.E.S."/>
            <person name="Martins L.F."/>
            <person name="Silva A.M."/>
            <person name="Setubal J.C."/>
        </authorList>
    </citation>
    <scope>NUCLEOTIDE SEQUENCE</scope>
    <source>
        <strain evidence="2">ZC4RG45</strain>
    </source>
</reference>
<feature type="domain" description="Glycosyltransferase 2-like" evidence="1">
    <location>
        <begin position="8"/>
        <end position="124"/>
    </location>
</feature>